<sequence>MVNTVFEVIKPGLATSVQDLGRTGFQQYGVVVSGAMDDFALQVGNSLVGNPRAAAGLEIVIMGPELRIIKDTVLAICGADLSPKLDGLEIPLWTSIFVKAGQTLQFGQSKDGGYAYITVAGGVDTPIVMGSRATYTKAELGGFHGRNLQKGDRLNSGNYLEASLKRRSGLSLSPGMIPNYKADGKIRVVLGPDHKAFDEQSTQTFLSESYQVTTKSDRMGYRLTGPKLSHVFGADIISDAVFPGTIQVPANGEPIILLADRQTTGGYTRIATVISIDLPHVVQSLPGTKIQFAAISVEEAQALYVQQEKLLRILSVGAYK</sequence>
<dbReference type="PANTHER" id="PTHR43309:SF5">
    <property type="entry name" value="5-OXOPROLINASE SUBUNIT C"/>
    <property type="match status" value="1"/>
</dbReference>
<name>A0ABS4IJM1_9BACI</name>
<evidence type="ECO:0000256" key="2">
    <source>
        <dbReference type="ARBA" id="ARBA00022801"/>
    </source>
</evidence>
<dbReference type="PANTHER" id="PTHR43309">
    <property type="entry name" value="5-OXOPROLINASE SUBUNIT C"/>
    <property type="match status" value="1"/>
</dbReference>
<organism evidence="5 6">
    <name type="scientific">Virgibacillus natechei</name>
    <dbReference type="NCBI Taxonomy" id="1216297"/>
    <lineage>
        <taxon>Bacteria</taxon>
        <taxon>Bacillati</taxon>
        <taxon>Bacillota</taxon>
        <taxon>Bacilli</taxon>
        <taxon>Bacillales</taxon>
        <taxon>Bacillaceae</taxon>
        <taxon>Virgibacillus</taxon>
    </lineage>
</organism>
<keyword evidence="6" id="KW-1185">Reference proteome</keyword>
<dbReference type="InterPro" id="IPR029000">
    <property type="entry name" value="Cyclophilin-like_dom_sf"/>
</dbReference>
<comment type="caution">
    <text evidence="5">The sequence shown here is derived from an EMBL/GenBank/DDBJ whole genome shotgun (WGS) entry which is preliminary data.</text>
</comment>
<evidence type="ECO:0000259" key="4">
    <source>
        <dbReference type="SMART" id="SM00797"/>
    </source>
</evidence>
<gene>
    <name evidence="5" type="ORF">J2Z83_003288</name>
</gene>
<dbReference type="InterPro" id="IPR052708">
    <property type="entry name" value="PxpC"/>
</dbReference>
<keyword evidence="3" id="KW-0067">ATP-binding</keyword>
<dbReference type="NCBIfam" id="TIGR00724">
    <property type="entry name" value="urea_amlyse_rel"/>
    <property type="match status" value="1"/>
</dbReference>
<proteinExistence type="predicted"/>
<dbReference type="Proteomes" id="UP001519345">
    <property type="component" value="Unassembled WGS sequence"/>
</dbReference>
<evidence type="ECO:0000256" key="1">
    <source>
        <dbReference type="ARBA" id="ARBA00022741"/>
    </source>
</evidence>
<protein>
    <submittedName>
        <fullName evidence="5">Antagonist of KipI</fullName>
    </submittedName>
</protein>
<evidence type="ECO:0000313" key="6">
    <source>
        <dbReference type="Proteomes" id="UP001519345"/>
    </source>
</evidence>
<accession>A0ABS4IJM1</accession>
<evidence type="ECO:0000256" key="3">
    <source>
        <dbReference type="ARBA" id="ARBA00022840"/>
    </source>
</evidence>
<feature type="domain" description="Carboxyltransferase" evidence="4">
    <location>
        <begin position="27"/>
        <end position="310"/>
    </location>
</feature>
<dbReference type="Gene3D" id="2.40.100.10">
    <property type="entry name" value="Cyclophilin-like"/>
    <property type="match status" value="1"/>
</dbReference>
<dbReference type="RefSeq" id="WP_209464217.1">
    <property type="nucleotide sequence ID" value="NZ_CP110224.1"/>
</dbReference>
<keyword evidence="1" id="KW-0547">Nucleotide-binding</keyword>
<dbReference type="SUPFAM" id="SSF50891">
    <property type="entry name" value="Cyclophilin-like"/>
    <property type="match status" value="1"/>
</dbReference>
<evidence type="ECO:0000313" key="5">
    <source>
        <dbReference type="EMBL" id="MBP1971149.1"/>
    </source>
</evidence>
<dbReference type="Pfam" id="PF02626">
    <property type="entry name" value="CT_A_B"/>
    <property type="match status" value="1"/>
</dbReference>
<reference evidence="5 6" key="1">
    <citation type="submission" date="2021-03" db="EMBL/GenBank/DDBJ databases">
        <title>Genomic Encyclopedia of Type Strains, Phase IV (KMG-IV): sequencing the most valuable type-strain genomes for metagenomic binning, comparative biology and taxonomic classification.</title>
        <authorList>
            <person name="Goeker M."/>
        </authorList>
    </citation>
    <scope>NUCLEOTIDE SEQUENCE [LARGE SCALE GENOMIC DNA]</scope>
    <source>
        <strain evidence="5 6">DSM 25609</strain>
    </source>
</reference>
<dbReference type="InterPro" id="IPR003778">
    <property type="entry name" value="CT_A_B"/>
</dbReference>
<keyword evidence="2" id="KW-0378">Hydrolase</keyword>
<dbReference type="SMART" id="SM00797">
    <property type="entry name" value="AHS2"/>
    <property type="match status" value="1"/>
</dbReference>
<dbReference type="EMBL" id="JAGGKX010000021">
    <property type="protein sequence ID" value="MBP1971149.1"/>
    <property type="molecule type" value="Genomic_DNA"/>
</dbReference>